<feature type="binding site" evidence="9">
    <location>
        <position position="78"/>
    </location>
    <ligand>
        <name>[4Fe-4S] cluster</name>
        <dbReference type="ChEBI" id="CHEBI:49883"/>
    </ligand>
</feature>
<feature type="active site" evidence="11">
    <location>
        <position position="398"/>
    </location>
</feature>
<keyword evidence="3 9" id="KW-0489">Methyltransferase</keyword>
<feature type="binding site" evidence="9">
    <location>
        <position position="84"/>
    </location>
    <ligand>
        <name>[4Fe-4S] cluster</name>
        <dbReference type="ChEBI" id="CHEBI:49883"/>
    </ligand>
</feature>
<dbReference type="Gene3D" id="2.40.50.140">
    <property type="entry name" value="Nucleic acid-binding proteins"/>
    <property type="match status" value="1"/>
</dbReference>
<dbReference type="PROSITE" id="PS51687">
    <property type="entry name" value="SAM_MT_RNA_M5U"/>
    <property type="match status" value="1"/>
</dbReference>
<keyword evidence="15" id="KW-1185">Reference proteome</keyword>
<dbReference type="InterPro" id="IPR010280">
    <property type="entry name" value="U5_MeTrfase_fam"/>
</dbReference>
<evidence type="ECO:0000256" key="4">
    <source>
        <dbReference type="ARBA" id="ARBA00022679"/>
    </source>
</evidence>
<dbReference type="FunFam" id="2.40.50.140:FF:000097">
    <property type="entry name" value="23S rRNA (uracil(1939)-C(5))-methyltransferase RlmD"/>
    <property type="match status" value="1"/>
</dbReference>
<evidence type="ECO:0000256" key="2">
    <source>
        <dbReference type="ARBA" id="ARBA00022552"/>
    </source>
</evidence>
<keyword evidence="1 9" id="KW-0004">4Fe-4S</keyword>
<dbReference type="EMBL" id="JAZHOG010000002">
    <property type="protein sequence ID" value="MEJ8566621.1"/>
    <property type="molecule type" value="Genomic_DNA"/>
</dbReference>
<dbReference type="GO" id="GO:0003723">
    <property type="term" value="F:RNA binding"/>
    <property type="evidence" value="ECO:0007669"/>
    <property type="project" value="InterPro"/>
</dbReference>
<feature type="binding site" evidence="9 10">
    <location>
        <position position="274"/>
    </location>
    <ligand>
        <name>S-adenosyl-L-methionine</name>
        <dbReference type="ChEBI" id="CHEBI:59789"/>
    </ligand>
</feature>
<evidence type="ECO:0000256" key="7">
    <source>
        <dbReference type="ARBA" id="ARBA00023004"/>
    </source>
</evidence>
<dbReference type="InterPro" id="IPR002792">
    <property type="entry name" value="TRAM_dom"/>
</dbReference>
<dbReference type="PROSITE" id="PS01231">
    <property type="entry name" value="TRMA_2"/>
    <property type="match status" value="1"/>
</dbReference>
<feature type="region of interest" description="Disordered" evidence="12">
    <location>
        <begin position="1"/>
        <end position="25"/>
    </location>
</feature>
<comment type="catalytic activity">
    <reaction evidence="9">
        <text>uridine(1939) in 23S rRNA + S-adenosyl-L-methionine = 5-methyluridine(1939) in 23S rRNA + S-adenosyl-L-homocysteine + H(+)</text>
        <dbReference type="Rhea" id="RHEA:42908"/>
        <dbReference type="Rhea" id="RHEA-COMP:10278"/>
        <dbReference type="Rhea" id="RHEA-COMP:10279"/>
        <dbReference type="ChEBI" id="CHEBI:15378"/>
        <dbReference type="ChEBI" id="CHEBI:57856"/>
        <dbReference type="ChEBI" id="CHEBI:59789"/>
        <dbReference type="ChEBI" id="CHEBI:65315"/>
        <dbReference type="ChEBI" id="CHEBI:74447"/>
        <dbReference type="EC" id="2.1.1.190"/>
    </reaction>
</comment>
<keyword evidence="5 9" id="KW-0949">S-adenosyl-L-methionine</keyword>
<evidence type="ECO:0000313" key="14">
    <source>
        <dbReference type="EMBL" id="MEJ8566621.1"/>
    </source>
</evidence>
<dbReference type="PROSITE" id="PS50926">
    <property type="entry name" value="TRAM"/>
    <property type="match status" value="1"/>
</dbReference>
<proteinExistence type="inferred from homology"/>
<reference evidence="14 15" key="1">
    <citation type="submission" date="2024-02" db="EMBL/GenBank/DDBJ databases">
        <title>A novel Wenzhouxiangellaceae bacterium, isolated from coastal sediments.</title>
        <authorList>
            <person name="Du Z.-J."/>
            <person name="Ye Y.-Q."/>
            <person name="Zhang X.-Y."/>
        </authorList>
    </citation>
    <scope>NUCLEOTIDE SEQUENCE [LARGE SCALE GENOMIC DNA]</scope>
    <source>
        <strain evidence="14 15">CH-27</strain>
    </source>
</reference>
<dbReference type="Pfam" id="PF01938">
    <property type="entry name" value="TRAM"/>
    <property type="match status" value="1"/>
</dbReference>
<evidence type="ECO:0000256" key="5">
    <source>
        <dbReference type="ARBA" id="ARBA00022691"/>
    </source>
</evidence>
<dbReference type="InterPro" id="IPR012340">
    <property type="entry name" value="NA-bd_OB-fold"/>
</dbReference>
<dbReference type="SUPFAM" id="SSF53335">
    <property type="entry name" value="S-adenosyl-L-methionine-dependent methyltransferases"/>
    <property type="match status" value="1"/>
</dbReference>
<comment type="similarity">
    <text evidence="9">Belongs to the class I-like SAM-binding methyltransferase superfamily. RNA M5U methyltransferase family. RlmD subfamily.</text>
</comment>
<dbReference type="EC" id="2.1.1.190" evidence="9"/>
<evidence type="ECO:0000313" key="15">
    <source>
        <dbReference type="Proteomes" id="UP001359886"/>
    </source>
</evidence>
<comment type="function">
    <text evidence="9">Catalyzes the formation of 5-methyl-uridine at position 1939 (m5U1939) in 23S rRNA.</text>
</comment>
<evidence type="ECO:0000256" key="12">
    <source>
        <dbReference type="SAM" id="MobiDB-lite"/>
    </source>
</evidence>
<dbReference type="Gene3D" id="3.40.50.150">
    <property type="entry name" value="Vaccinia Virus protein VP39"/>
    <property type="match status" value="1"/>
</dbReference>
<name>A0AAW9RGF7_9GAMM</name>
<accession>A0AAW9RGF7</accession>
<dbReference type="RefSeq" id="WP_354693945.1">
    <property type="nucleotide sequence ID" value="NZ_JAZHOG010000002.1"/>
</dbReference>
<dbReference type="GO" id="GO:0051539">
    <property type="term" value="F:4 iron, 4 sulfur cluster binding"/>
    <property type="evidence" value="ECO:0007669"/>
    <property type="project" value="UniProtKB-KW"/>
</dbReference>
<evidence type="ECO:0000259" key="13">
    <source>
        <dbReference type="PROSITE" id="PS50926"/>
    </source>
</evidence>
<keyword evidence="8 9" id="KW-0411">Iron-sulfur</keyword>
<dbReference type="Pfam" id="PF05958">
    <property type="entry name" value="tRNA_U5-meth_tr"/>
    <property type="match status" value="1"/>
</dbReference>
<feature type="binding site" evidence="9">
    <location>
        <position position="166"/>
    </location>
    <ligand>
        <name>[4Fe-4S] cluster</name>
        <dbReference type="ChEBI" id="CHEBI:49883"/>
    </ligand>
</feature>
<dbReference type="CDD" id="cd02440">
    <property type="entry name" value="AdoMet_MTases"/>
    <property type="match status" value="1"/>
</dbReference>
<dbReference type="NCBIfam" id="NF009639">
    <property type="entry name" value="PRK13168.1"/>
    <property type="match status" value="1"/>
</dbReference>
<evidence type="ECO:0000256" key="3">
    <source>
        <dbReference type="ARBA" id="ARBA00022603"/>
    </source>
</evidence>
<dbReference type="InterPro" id="IPR029063">
    <property type="entry name" value="SAM-dependent_MTases_sf"/>
</dbReference>
<dbReference type="Gene3D" id="2.40.50.1070">
    <property type="match status" value="1"/>
</dbReference>
<dbReference type="PROSITE" id="PS01230">
    <property type="entry name" value="TRMA_1"/>
    <property type="match status" value="1"/>
</dbReference>
<evidence type="ECO:0000256" key="1">
    <source>
        <dbReference type="ARBA" id="ARBA00022485"/>
    </source>
</evidence>
<keyword evidence="6 9" id="KW-0479">Metal-binding</keyword>
<comment type="caution">
    <text evidence="9">Lacks conserved residue(s) required for the propagation of feature annotation.</text>
</comment>
<protein>
    <recommendedName>
        <fullName evidence="9">23S rRNA (uracil(1939)-C(5))-methyltransferase RlmD</fullName>
        <ecNumber evidence="9">2.1.1.190</ecNumber>
    </recommendedName>
    <alternativeName>
        <fullName evidence="9">23S rRNA(m5U1939)-methyltransferase</fullName>
    </alternativeName>
</protein>
<evidence type="ECO:0000256" key="9">
    <source>
        <dbReference type="HAMAP-Rule" id="MF_01010"/>
    </source>
</evidence>
<feature type="binding site" evidence="10">
    <location>
        <position position="303"/>
    </location>
    <ligand>
        <name>S-adenosyl-L-methionine</name>
        <dbReference type="ChEBI" id="CHEBI:59789"/>
    </ligand>
</feature>
<dbReference type="GO" id="GO:0005506">
    <property type="term" value="F:iron ion binding"/>
    <property type="evidence" value="ECO:0007669"/>
    <property type="project" value="UniProtKB-UniRule"/>
</dbReference>
<organism evidence="14 15">
    <name type="scientific">Elongatibacter sediminis</name>
    <dbReference type="NCBI Taxonomy" id="3119006"/>
    <lineage>
        <taxon>Bacteria</taxon>
        <taxon>Pseudomonadati</taxon>
        <taxon>Pseudomonadota</taxon>
        <taxon>Gammaproteobacteria</taxon>
        <taxon>Chromatiales</taxon>
        <taxon>Wenzhouxiangellaceae</taxon>
        <taxon>Elongatibacter</taxon>
    </lineage>
</organism>
<comment type="caution">
    <text evidence="14">The sequence shown here is derived from an EMBL/GenBank/DDBJ whole genome shotgun (WGS) entry which is preliminary data.</text>
</comment>
<keyword evidence="7 9" id="KW-0408">Iron</keyword>
<feature type="binding site" evidence="9 10">
    <location>
        <position position="324"/>
    </location>
    <ligand>
        <name>S-adenosyl-L-methionine</name>
        <dbReference type="ChEBI" id="CHEBI:59789"/>
    </ligand>
</feature>
<dbReference type="AlphaFoldDB" id="A0AAW9RGF7"/>
<feature type="binding site" evidence="9">
    <location>
        <position position="87"/>
    </location>
    <ligand>
        <name>[4Fe-4S] cluster</name>
        <dbReference type="ChEBI" id="CHEBI:49883"/>
    </ligand>
</feature>
<keyword evidence="4 9" id="KW-0808">Transferase</keyword>
<evidence type="ECO:0000256" key="6">
    <source>
        <dbReference type="ARBA" id="ARBA00022723"/>
    </source>
</evidence>
<feature type="binding site" evidence="9">
    <location>
        <position position="308"/>
    </location>
    <ligand>
        <name>S-adenosyl-L-methionine</name>
        <dbReference type="ChEBI" id="CHEBI:59789"/>
    </ligand>
</feature>
<dbReference type="PANTHER" id="PTHR11061">
    <property type="entry name" value="RNA M5U METHYLTRANSFERASE"/>
    <property type="match status" value="1"/>
</dbReference>
<sequence>MSRRSRRRLPDTPFEADISGLSHDGRGVTDIEGKKVFVHGALPGERVRFRLTARQRSFDEGEVTEVLQASPDRVEPRCPHFQFCGGCALQHQAPQAQILAKQDTLLQNLRRIGQVEPEDVLPPLSGPQWHYRRKARLSVRRVTAKQRVLVGFRERRGRYVADMDSCEILDSRAARLLPRLPALIDSLSCPERIPQIEVACGDEICALVFRHLEPLTADDHERLRAFAIDADVAVLLQPGGPDTITALEPESVTLAFTLPAHDIELVFGPADFIQVNAELNRAMIDLALEHLRPEPQHAVLDLYCGLGNFTLPLARRAASVVGVEGDAALVGRAAANARHNGLDNVVFHTADLAGDLTAVPWLRGSYDRVLLDPPRSGAEVVLPAVAASGAERIVYVSCHPASLARDAGILTSRHGYRLEAAGVMDMFPHTGHVESIAVFGRAG</sequence>
<feature type="active site" description="Nucleophile" evidence="9 10">
    <location>
        <position position="398"/>
    </location>
</feature>
<evidence type="ECO:0000256" key="8">
    <source>
        <dbReference type="ARBA" id="ARBA00023014"/>
    </source>
</evidence>
<evidence type="ECO:0000256" key="11">
    <source>
        <dbReference type="PROSITE-ProRule" id="PRU10015"/>
    </source>
</evidence>
<evidence type="ECO:0000256" key="10">
    <source>
        <dbReference type="PROSITE-ProRule" id="PRU01024"/>
    </source>
</evidence>
<feature type="domain" description="TRAM" evidence="13">
    <location>
        <begin position="7"/>
        <end position="65"/>
    </location>
</feature>
<dbReference type="NCBIfam" id="TIGR00479">
    <property type="entry name" value="rumA"/>
    <property type="match status" value="1"/>
</dbReference>
<dbReference type="SUPFAM" id="SSF50249">
    <property type="entry name" value="Nucleic acid-binding proteins"/>
    <property type="match status" value="1"/>
</dbReference>
<feature type="binding site" evidence="9 10">
    <location>
        <position position="372"/>
    </location>
    <ligand>
        <name>S-adenosyl-L-methionine</name>
        <dbReference type="ChEBI" id="CHEBI:59789"/>
    </ligand>
</feature>
<dbReference type="GO" id="GO:0070475">
    <property type="term" value="P:rRNA base methylation"/>
    <property type="evidence" value="ECO:0007669"/>
    <property type="project" value="TreeGrafter"/>
</dbReference>
<dbReference type="InterPro" id="IPR030391">
    <property type="entry name" value="MeTrfase_TrmA_CS"/>
</dbReference>
<dbReference type="PANTHER" id="PTHR11061:SF49">
    <property type="entry name" value="23S RRNA (URACIL(1939)-C(5))-METHYLTRANSFERASE RLMD"/>
    <property type="match status" value="1"/>
</dbReference>
<dbReference type="InterPro" id="IPR001566">
    <property type="entry name" value="23S_rRNA_MeTrfase_RlmD"/>
</dbReference>
<feature type="binding site" evidence="9">
    <location>
        <position position="351"/>
    </location>
    <ligand>
        <name>S-adenosyl-L-methionine</name>
        <dbReference type="ChEBI" id="CHEBI:59789"/>
    </ligand>
</feature>
<keyword evidence="2 9" id="KW-0698">rRNA processing</keyword>
<dbReference type="Proteomes" id="UP001359886">
    <property type="component" value="Unassembled WGS sequence"/>
</dbReference>
<dbReference type="InterPro" id="IPR030390">
    <property type="entry name" value="MeTrfase_TrmA_AS"/>
</dbReference>
<dbReference type="HAMAP" id="MF_01010">
    <property type="entry name" value="23SrRNA_methyltr_RlmD"/>
    <property type="match status" value="1"/>
</dbReference>
<dbReference type="GO" id="GO:0070041">
    <property type="term" value="F:rRNA (uridine-C5-)-methyltransferase activity"/>
    <property type="evidence" value="ECO:0007669"/>
    <property type="project" value="UniProtKB-UniRule"/>
</dbReference>
<gene>
    <name evidence="9 14" type="primary">rlmD</name>
    <name evidence="14" type="ORF">V3330_03185</name>
</gene>